<feature type="region of interest" description="Disordered" evidence="1">
    <location>
        <begin position="1"/>
        <end position="31"/>
    </location>
</feature>
<dbReference type="EMBL" id="CP001951">
    <property type="protein sequence ID" value="ADM12425.1"/>
    <property type="molecule type" value="Genomic_DNA"/>
</dbReference>
<accession>E0S9P0</accession>
<sequence>MEEGRKRKAKDQLSPYSNPVEESDQHSGVVEPLPLIHKKRAKARVGDSSMIANSESLKGVLSSVNILKPRGGGNDRISGLNRCFVNAVQKVVEKESNKSLLYLFRQYEKYYRELTESND</sequence>
<dbReference type="HOGENOM" id="CLU_2061460_0_0_1"/>
<reference evidence="2 3" key="1">
    <citation type="journal article" date="2010" name="Nat. Commun.">
        <title>The complete sequence of the smallest known nuclear genome from the microsporidian Encephalitozoon intestinalis.</title>
        <authorList>
            <person name="Corradi N."/>
            <person name="Pombert J.-F."/>
            <person name="Farinelli L."/>
            <person name="Didier E.S."/>
            <person name="Keeling P.J."/>
        </authorList>
    </citation>
    <scope>NUCLEOTIDE SEQUENCE [LARGE SCALE GENOMIC DNA]</scope>
    <source>
        <strain evidence="2 3">ATCC 50506</strain>
    </source>
</reference>
<reference evidence="2 3" key="2">
    <citation type="journal article" date="2012" name="Proc. Natl. Acad. Sci. U.S.A.">
        <title>Gain and loss of multiple functionally related, horizontally transferred genes in the reduced genomes of two microsporidian parasites.</title>
        <authorList>
            <person name="Pombert J.-F."/>
            <person name="Selman M."/>
            <person name="Burki F."/>
            <person name="Bardell F.T."/>
            <person name="Farinelli L."/>
            <person name="Solter L.F."/>
            <person name="Whitman D.W."/>
            <person name="Weiss L.M."/>
            <person name="Corradi N."/>
            <person name="Keeling P.J."/>
        </authorList>
    </citation>
    <scope>NUCLEOTIDE SEQUENCE [LARGE SCALE GENOMIC DNA]</scope>
    <source>
        <strain evidence="2 3">ATCC 50506</strain>
    </source>
</reference>
<proteinExistence type="predicted"/>
<dbReference type="RefSeq" id="XP_003073785.1">
    <property type="nucleotide sequence ID" value="XM_003073739.1"/>
</dbReference>
<dbReference type="AlphaFoldDB" id="E0S9P0"/>
<name>E0S9P0_ENCIT</name>
<dbReference type="KEGG" id="ein:Eint_100990"/>
<evidence type="ECO:0000313" key="2">
    <source>
        <dbReference type="EMBL" id="ADM12425.1"/>
    </source>
</evidence>
<evidence type="ECO:0000313" key="3">
    <source>
        <dbReference type="Proteomes" id="UP000002313"/>
    </source>
</evidence>
<protein>
    <submittedName>
        <fullName evidence="2">Uncharacterized protein</fullName>
    </submittedName>
</protein>
<dbReference type="VEuPathDB" id="MicrosporidiaDB:Eint_100990"/>
<keyword evidence="3" id="KW-1185">Reference proteome</keyword>
<gene>
    <name evidence="2" type="ORF">Eint_100990</name>
</gene>
<dbReference type="OrthoDB" id="2192730at2759"/>
<evidence type="ECO:0000256" key="1">
    <source>
        <dbReference type="SAM" id="MobiDB-lite"/>
    </source>
</evidence>
<dbReference type="GeneID" id="9699490"/>
<organism evidence="2 3">
    <name type="scientific">Encephalitozoon intestinalis (strain ATCC 50506)</name>
    <name type="common">Microsporidian parasite</name>
    <name type="synonym">Septata intestinalis</name>
    <dbReference type="NCBI Taxonomy" id="876142"/>
    <lineage>
        <taxon>Eukaryota</taxon>
        <taxon>Fungi</taxon>
        <taxon>Fungi incertae sedis</taxon>
        <taxon>Microsporidia</taxon>
        <taxon>Unikaryonidae</taxon>
        <taxon>Encephalitozoon</taxon>
    </lineage>
</organism>
<dbReference type="Proteomes" id="UP000002313">
    <property type="component" value="Chromosome X"/>
</dbReference>